<dbReference type="PANTHER" id="PTHR47326">
    <property type="entry name" value="TRANSPOSABLE ELEMENT TC3 TRANSPOSASE-LIKE PROTEIN"/>
    <property type="match status" value="1"/>
</dbReference>
<organism evidence="1 2">
    <name type="scientific">Nephila pilipes</name>
    <name type="common">Giant wood spider</name>
    <name type="synonym">Nephila maculata</name>
    <dbReference type="NCBI Taxonomy" id="299642"/>
    <lineage>
        <taxon>Eukaryota</taxon>
        <taxon>Metazoa</taxon>
        <taxon>Ecdysozoa</taxon>
        <taxon>Arthropoda</taxon>
        <taxon>Chelicerata</taxon>
        <taxon>Arachnida</taxon>
        <taxon>Araneae</taxon>
        <taxon>Araneomorphae</taxon>
        <taxon>Entelegynae</taxon>
        <taxon>Araneoidea</taxon>
        <taxon>Nephilidae</taxon>
        <taxon>Nephila</taxon>
    </lineage>
</organism>
<protein>
    <recommendedName>
        <fullName evidence="3">DUF4817 domain-containing protein</fullName>
    </recommendedName>
</protein>
<dbReference type="OrthoDB" id="6436917at2759"/>
<dbReference type="AlphaFoldDB" id="A0A8X6R006"/>
<evidence type="ECO:0000313" key="1">
    <source>
        <dbReference type="EMBL" id="GFU45709.1"/>
    </source>
</evidence>
<dbReference type="PANTHER" id="PTHR47326:SF1">
    <property type="entry name" value="HTH PSQ-TYPE DOMAIN-CONTAINING PROTEIN"/>
    <property type="match status" value="1"/>
</dbReference>
<dbReference type="EMBL" id="BMAW01132854">
    <property type="protein sequence ID" value="GFU45709.1"/>
    <property type="molecule type" value="Genomic_DNA"/>
</dbReference>
<dbReference type="GO" id="GO:0003676">
    <property type="term" value="F:nucleic acid binding"/>
    <property type="evidence" value="ECO:0007669"/>
    <property type="project" value="InterPro"/>
</dbReference>
<evidence type="ECO:0000313" key="2">
    <source>
        <dbReference type="Proteomes" id="UP000887013"/>
    </source>
</evidence>
<keyword evidence="2" id="KW-1185">Reference proteome</keyword>
<dbReference type="Gene3D" id="3.30.420.10">
    <property type="entry name" value="Ribonuclease H-like superfamily/Ribonuclease H"/>
    <property type="match status" value="1"/>
</dbReference>
<reference evidence="1" key="1">
    <citation type="submission" date="2020-08" db="EMBL/GenBank/DDBJ databases">
        <title>Multicomponent nature underlies the extraordinary mechanical properties of spider dragline silk.</title>
        <authorList>
            <person name="Kono N."/>
            <person name="Nakamura H."/>
            <person name="Mori M."/>
            <person name="Yoshida Y."/>
            <person name="Ohtoshi R."/>
            <person name="Malay A.D."/>
            <person name="Moran D.A.P."/>
            <person name="Tomita M."/>
            <person name="Numata K."/>
            <person name="Arakawa K."/>
        </authorList>
    </citation>
    <scope>NUCLEOTIDE SEQUENCE</scope>
</reference>
<accession>A0A8X6R006</accession>
<dbReference type="Proteomes" id="UP000887013">
    <property type="component" value="Unassembled WGS sequence"/>
</dbReference>
<sequence length="194" mass="22672">MDYTYEELTDLHLMYGQVNGNTYEARRLYYDLFPRRYLPSHPTYASVDRQLQRTSSFAVSNKFMGHLRIVWTSETKEYVLEFLEGRLSQDLEGGGQPILVSVTLRRFNRSINMWSGIVGDRIVDPYLLPYCLTGEQYFVFLEKVLSDLMQPVPSTTQTHVRFMHDRAPANFSIDVSDTFWMPHIPEDRLNGVDL</sequence>
<gene>
    <name evidence="1" type="primary">AVEN_47965_1</name>
    <name evidence="1" type="ORF">NPIL_613051</name>
</gene>
<dbReference type="InterPro" id="IPR036397">
    <property type="entry name" value="RNaseH_sf"/>
</dbReference>
<name>A0A8X6R006_NEPPI</name>
<evidence type="ECO:0008006" key="3">
    <source>
        <dbReference type="Google" id="ProtNLM"/>
    </source>
</evidence>
<comment type="caution">
    <text evidence="1">The sequence shown here is derived from an EMBL/GenBank/DDBJ whole genome shotgun (WGS) entry which is preliminary data.</text>
</comment>
<proteinExistence type="predicted"/>